<dbReference type="EMBL" id="CP033019">
    <property type="protein sequence ID" value="AYM78208.1"/>
    <property type="molecule type" value="Genomic_DNA"/>
</dbReference>
<dbReference type="SUPFAM" id="SSF158472">
    <property type="entry name" value="HAMP domain-like"/>
    <property type="match status" value="1"/>
</dbReference>
<dbReference type="Pfam" id="PF00672">
    <property type="entry name" value="HAMP"/>
    <property type="match status" value="1"/>
</dbReference>
<dbReference type="SMART" id="SM00388">
    <property type="entry name" value="HisKA"/>
    <property type="match status" value="1"/>
</dbReference>
<evidence type="ECO:0000313" key="15">
    <source>
        <dbReference type="Proteomes" id="UP000279594"/>
    </source>
</evidence>
<dbReference type="PRINTS" id="PR00344">
    <property type="entry name" value="BCTRLSENSOR"/>
</dbReference>
<feature type="transmembrane region" description="Helical" evidence="11">
    <location>
        <begin position="161"/>
        <end position="183"/>
    </location>
</feature>
<protein>
    <recommendedName>
        <fullName evidence="3">histidine kinase</fullName>
        <ecNumber evidence="3">2.7.13.3</ecNumber>
    </recommendedName>
</protein>
<evidence type="ECO:0000259" key="13">
    <source>
        <dbReference type="PROSITE" id="PS50885"/>
    </source>
</evidence>
<dbReference type="GO" id="GO:0005886">
    <property type="term" value="C:plasma membrane"/>
    <property type="evidence" value="ECO:0007669"/>
    <property type="project" value="TreeGrafter"/>
</dbReference>
<evidence type="ECO:0000313" key="14">
    <source>
        <dbReference type="EMBL" id="AYM78208.1"/>
    </source>
</evidence>
<dbReference type="EC" id="2.7.13.3" evidence="3"/>
<reference evidence="14 15" key="1">
    <citation type="submission" date="2018-10" db="EMBL/GenBank/DDBJ databases">
        <title>Effects of UV and annual dynamics of microbial communities in freshwater RAS systems.</title>
        <authorList>
            <person name="Bekkelund A.K."/>
            <person name="Hansen B.R."/>
            <person name="Stokken H."/>
            <person name="Eriksen B.F."/>
            <person name="Kashulin N.A."/>
        </authorList>
    </citation>
    <scope>NUCLEOTIDE SEQUENCE [LARGE SCALE GENOMIC DNA]</scope>
    <source>
        <strain evidence="14 15">BHSEK</strain>
    </source>
</reference>
<dbReference type="SUPFAM" id="SSF47384">
    <property type="entry name" value="Homodimeric domain of signal transducing histidine kinase"/>
    <property type="match status" value="1"/>
</dbReference>
<evidence type="ECO:0000256" key="1">
    <source>
        <dbReference type="ARBA" id="ARBA00000085"/>
    </source>
</evidence>
<name>A0A3G2ECY2_9BURK</name>
<dbReference type="InterPro" id="IPR005467">
    <property type="entry name" value="His_kinase_dom"/>
</dbReference>
<dbReference type="CDD" id="cd00075">
    <property type="entry name" value="HATPase"/>
    <property type="match status" value="1"/>
</dbReference>
<sequence>MVASFRKRLLLVHLAVILAIVACTALAGYWGLSRAVHGQLDAALLALAETEMAMLPAAPRQPVQVHEVAPGLAPPSLTRLDRLVQIIDGEGRVLARSRNLEAAQLPAPPALLARLAAGETVFETLPKFGEEPLRMVSIPVPSSGARLAVQVAGSLDDTNHVLAAATVLFGAMALALLAAVGLAGEMLTRRVLGAIDDVVDQAHSIGEASLHQRLPHPGTQDEIGRLVDTLNAMLDRLEHGYDAQRRFTADASHELRSPLSRLRTEIEITLRRPREAPEYVDALASCLDEVQRLTTLVEELLMLTRLDVGQERNAVETIALNPLVRAAAQRLEKPAAQRGIRIVFDDSVAVHARVAAGPVDLVLANLLDNAVKFSPPDSVISVHVAREGEHALVGVADAGPGIGVEDLPHLFERFYRGAQARAGEAPGFGLGLALSQAIVHAYGGSIEARNRPQGGALFLMRLPASS</sequence>
<keyword evidence="15" id="KW-1185">Reference proteome</keyword>
<dbReference type="Proteomes" id="UP000279594">
    <property type="component" value="Chromosome"/>
</dbReference>
<dbReference type="PROSITE" id="PS50109">
    <property type="entry name" value="HIS_KIN"/>
    <property type="match status" value="1"/>
</dbReference>
<dbReference type="CDD" id="cd00082">
    <property type="entry name" value="HisKA"/>
    <property type="match status" value="1"/>
</dbReference>
<organism evidence="14 15">
    <name type="scientific">Janthinobacterium agaricidamnosum</name>
    <dbReference type="NCBI Taxonomy" id="55508"/>
    <lineage>
        <taxon>Bacteria</taxon>
        <taxon>Pseudomonadati</taxon>
        <taxon>Pseudomonadota</taxon>
        <taxon>Betaproteobacteria</taxon>
        <taxon>Burkholderiales</taxon>
        <taxon>Oxalobacteraceae</taxon>
        <taxon>Janthinobacterium</taxon>
    </lineage>
</organism>
<keyword evidence="5" id="KW-0808">Transferase</keyword>
<evidence type="ECO:0000256" key="3">
    <source>
        <dbReference type="ARBA" id="ARBA00012438"/>
    </source>
</evidence>
<gene>
    <name evidence="14" type="ORF">D9M09_22235</name>
</gene>
<evidence type="ECO:0000259" key="12">
    <source>
        <dbReference type="PROSITE" id="PS50109"/>
    </source>
</evidence>
<dbReference type="Gene3D" id="1.10.287.130">
    <property type="match status" value="1"/>
</dbReference>
<dbReference type="PROSITE" id="PS50885">
    <property type="entry name" value="HAMP"/>
    <property type="match status" value="1"/>
</dbReference>
<evidence type="ECO:0000256" key="6">
    <source>
        <dbReference type="ARBA" id="ARBA00022692"/>
    </source>
</evidence>
<keyword evidence="9" id="KW-0902">Two-component regulatory system</keyword>
<dbReference type="InterPro" id="IPR003660">
    <property type="entry name" value="HAMP_dom"/>
</dbReference>
<dbReference type="InterPro" id="IPR013727">
    <property type="entry name" value="2CSK_N"/>
</dbReference>
<keyword evidence="6 11" id="KW-0812">Transmembrane</keyword>
<dbReference type="InterPro" id="IPR050428">
    <property type="entry name" value="TCS_sensor_his_kinase"/>
</dbReference>
<dbReference type="Gene3D" id="3.30.565.10">
    <property type="entry name" value="Histidine kinase-like ATPase, C-terminal domain"/>
    <property type="match status" value="1"/>
</dbReference>
<dbReference type="Pfam" id="PF02518">
    <property type="entry name" value="HATPase_c"/>
    <property type="match status" value="1"/>
</dbReference>
<dbReference type="InterPro" id="IPR036097">
    <property type="entry name" value="HisK_dim/P_sf"/>
</dbReference>
<comment type="subcellular location">
    <subcellularLocation>
        <location evidence="2">Membrane</location>
    </subcellularLocation>
</comment>
<dbReference type="InterPro" id="IPR004358">
    <property type="entry name" value="Sig_transdc_His_kin-like_C"/>
</dbReference>
<dbReference type="Pfam" id="PF08521">
    <property type="entry name" value="2CSK_N"/>
    <property type="match status" value="1"/>
</dbReference>
<dbReference type="AlphaFoldDB" id="A0A3G2ECY2"/>
<evidence type="ECO:0000256" key="8">
    <source>
        <dbReference type="ARBA" id="ARBA00022989"/>
    </source>
</evidence>
<evidence type="ECO:0000256" key="11">
    <source>
        <dbReference type="SAM" id="Phobius"/>
    </source>
</evidence>
<evidence type="ECO:0000256" key="7">
    <source>
        <dbReference type="ARBA" id="ARBA00022777"/>
    </source>
</evidence>
<dbReference type="PANTHER" id="PTHR45436:SF5">
    <property type="entry name" value="SENSOR HISTIDINE KINASE TRCS"/>
    <property type="match status" value="1"/>
</dbReference>
<dbReference type="CDD" id="cd06225">
    <property type="entry name" value="HAMP"/>
    <property type="match status" value="1"/>
</dbReference>
<evidence type="ECO:0000256" key="10">
    <source>
        <dbReference type="ARBA" id="ARBA00023136"/>
    </source>
</evidence>
<evidence type="ECO:0000256" key="5">
    <source>
        <dbReference type="ARBA" id="ARBA00022679"/>
    </source>
</evidence>
<keyword evidence="4" id="KW-0597">Phosphoprotein</keyword>
<dbReference type="InterPro" id="IPR003661">
    <property type="entry name" value="HisK_dim/P_dom"/>
</dbReference>
<comment type="catalytic activity">
    <reaction evidence="1">
        <text>ATP + protein L-histidine = ADP + protein N-phospho-L-histidine.</text>
        <dbReference type="EC" id="2.7.13.3"/>
    </reaction>
</comment>
<dbReference type="InterPro" id="IPR036890">
    <property type="entry name" value="HATPase_C_sf"/>
</dbReference>
<dbReference type="SMART" id="SM00304">
    <property type="entry name" value="HAMP"/>
    <property type="match status" value="1"/>
</dbReference>
<feature type="domain" description="Histidine kinase" evidence="12">
    <location>
        <begin position="250"/>
        <end position="466"/>
    </location>
</feature>
<dbReference type="SUPFAM" id="SSF55874">
    <property type="entry name" value="ATPase domain of HSP90 chaperone/DNA topoisomerase II/histidine kinase"/>
    <property type="match status" value="1"/>
</dbReference>
<dbReference type="SMART" id="SM00387">
    <property type="entry name" value="HATPase_c"/>
    <property type="match status" value="1"/>
</dbReference>
<keyword evidence="7" id="KW-0418">Kinase</keyword>
<keyword evidence="10 11" id="KW-0472">Membrane</keyword>
<accession>A0A3G2ECY2</accession>
<dbReference type="InterPro" id="IPR003594">
    <property type="entry name" value="HATPase_dom"/>
</dbReference>
<dbReference type="Gene3D" id="6.10.340.10">
    <property type="match status" value="1"/>
</dbReference>
<feature type="domain" description="HAMP" evidence="13">
    <location>
        <begin position="189"/>
        <end position="242"/>
    </location>
</feature>
<dbReference type="PROSITE" id="PS51257">
    <property type="entry name" value="PROKAR_LIPOPROTEIN"/>
    <property type="match status" value="1"/>
</dbReference>
<dbReference type="GO" id="GO:0000155">
    <property type="term" value="F:phosphorelay sensor kinase activity"/>
    <property type="evidence" value="ECO:0007669"/>
    <property type="project" value="InterPro"/>
</dbReference>
<keyword evidence="8 11" id="KW-1133">Transmembrane helix</keyword>
<proteinExistence type="predicted"/>
<evidence type="ECO:0000256" key="4">
    <source>
        <dbReference type="ARBA" id="ARBA00022553"/>
    </source>
</evidence>
<evidence type="ECO:0000256" key="9">
    <source>
        <dbReference type="ARBA" id="ARBA00023012"/>
    </source>
</evidence>
<dbReference type="Pfam" id="PF00512">
    <property type="entry name" value="HisKA"/>
    <property type="match status" value="1"/>
</dbReference>
<evidence type="ECO:0000256" key="2">
    <source>
        <dbReference type="ARBA" id="ARBA00004370"/>
    </source>
</evidence>
<dbReference type="PANTHER" id="PTHR45436">
    <property type="entry name" value="SENSOR HISTIDINE KINASE YKOH"/>
    <property type="match status" value="1"/>
</dbReference>